<gene>
    <name evidence="8" type="ORF">Cni_G01067</name>
</gene>
<evidence type="ECO:0000256" key="3">
    <source>
        <dbReference type="ARBA" id="ARBA00022692"/>
    </source>
</evidence>
<accession>A0AAQ3JLU7</accession>
<feature type="coiled-coil region" evidence="6">
    <location>
        <begin position="315"/>
        <end position="342"/>
    </location>
</feature>
<evidence type="ECO:0000256" key="4">
    <source>
        <dbReference type="ARBA" id="ARBA00022989"/>
    </source>
</evidence>
<dbReference type="InterPro" id="IPR007749">
    <property type="entry name" value="DUF677"/>
</dbReference>
<dbReference type="PANTHER" id="PTHR31113">
    <property type="entry name" value="UPF0496 PROTEIN 3-RELATED"/>
    <property type="match status" value="1"/>
</dbReference>
<protein>
    <submittedName>
        <fullName evidence="8">UPF0496 protein 1</fullName>
    </submittedName>
</protein>
<keyword evidence="3 7" id="KW-0812">Transmembrane</keyword>
<evidence type="ECO:0000256" key="6">
    <source>
        <dbReference type="SAM" id="Coils"/>
    </source>
</evidence>
<keyword evidence="5 7" id="KW-0472">Membrane</keyword>
<comment type="subcellular location">
    <subcellularLocation>
        <location evidence="1">Membrane</location>
    </subcellularLocation>
</comment>
<evidence type="ECO:0000256" key="1">
    <source>
        <dbReference type="ARBA" id="ARBA00004370"/>
    </source>
</evidence>
<dbReference type="Proteomes" id="UP001327560">
    <property type="component" value="Chromosome 1"/>
</dbReference>
<feature type="transmembrane region" description="Helical" evidence="7">
    <location>
        <begin position="238"/>
        <end position="260"/>
    </location>
</feature>
<dbReference type="AlphaFoldDB" id="A0AAQ3JLU7"/>
<evidence type="ECO:0000256" key="2">
    <source>
        <dbReference type="ARBA" id="ARBA00009074"/>
    </source>
</evidence>
<dbReference type="EMBL" id="CP136890">
    <property type="protein sequence ID" value="WOK92376.1"/>
    <property type="molecule type" value="Genomic_DNA"/>
</dbReference>
<sequence length="394" mass="43809">MGGSMSRRPGAQPVLQMDAIVGDATGAAAASSANGGGQGNLMAQLSSYEAACRLDPELQTFDATLQQRTSRAISTLALGVEVRSLSFDSLREVTGCLLEMNQEVARVILECKKDVWKNADLFELVEDYFDNSLQTLDFCSALENCLRKARDSQLIIHVALQRFAADDEQEVDEGGNNKYLRTFEELQHFKATGSPFTEEFFQLFQTVYGQQLVMLEKLQLKKRKLDKKLKAFKTWRKVSSIIFAATFAAVIICSVVAAAIAAPPVAASLAAAAAIPIPMGKWIDSLLKGYQEALRGQKEIVSSMYAGTYVSVKDLDVIQLLVDRLESQIKSLLDNADFAFRDEEAVRFVMEEIRKKLEVFMKSVEVLGEQADRCSRDIRRARTVILQKIIRQPK</sequence>
<evidence type="ECO:0000256" key="5">
    <source>
        <dbReference type="ARBA" id="ARBA00023136"/>
    </source>
</evidence>
<keyword evidence="9" id="KW-1185">Reference proteome</keyword>
<organism evidence="8 9">
    <name type="scientific">Canna indica</name>
    <name type="common">Indian-shot</name>
    <dbReference type="NCBI Taxonomy" id="4628"/>
    <lineage>
        <taxon>Eukaryota</taxon>
        <taxon>Viridiplantae</taxon>
        <taxon>Streptophyta</taxon>
        <taxon>Embryophyta</taxon>
        <taxon>Tracheophyta</taxon>
        <taxon>Spermatophyta</taxon>
        <taxon>Magnoliopsida</taxon>
        <taxon>Liliopsida</taxon>
        <taxon>Zingiberales</taxon>
        <taxon>Cannaceae</taxon>
        <taxon>Canna</taxon>
    </lineage>
</organism>
<proteinExistence type="inferred from homology"/>
<dbReference type="Pfam" id="PF05055">
    <property type="entry name" value="DUF677"/>
    <property type="match status" value="1"/>
</dbReference>
<evidence type="ECO:0000256" key="7">
    <source>
        <dbReference type="SAM" id="Phobius"/>
    </source>
</evidence>
<dbReference type="GO" id="GO:0016020">
    <property type="term" value="C:membrane"/>
    <property type="evidence" value="ECO:0007669"/>
    <property type="project" value="UniProtKB-SubCell"/>
</dbReference>
<evidence type="ECO:0000313" key="8">
    <source>
        <dbReference type="EMBL" id="WOK92376.1"/>
    </source>
</evidence>
<keyword evidence="4 7" id="KW-1133">Transmembrane helix</keyword>
<dbReference type="PANTHER" id="PTHR31113:SF3">
    <property type="entry name" value="UPF0496 PROTEIN 1"/>
    <property type="match status" value="1"/>
</dbReference>
<comment type="similarity">
    <text evidence="2">Belongs to the UPF0496 family.</text>
</comment>
<evidence type="ECO:0000313" key="9">
    <source>
        <dbReference type="Proteomes" id="UP001327560"/>
    </source>
</evidence>
<keyword evidence="6" id="KW-0175">Coiled coil</keyword>
<reference evidence="8 9" key="1">
    <citation type="submission" date="2023-10" db="EMBL/GenBank/DDBJ databases">
        <title>Chromosome-scale genome assembly provides insights into flower coloration mechanisms of Canna indica.</title>
        <authorList>
            <person name="Li C."/>
        </authorList>
    </citation>
    <scope>NUCLEOTIDE SEQUENCE [LARGE SCALE GENOMIC DNA]</scope>
    <source>
        <tissue evidence="8">Flower</tissue>
    </source>
</reference>
<name>A0AAQ3JLU7_9LILI</name>